<dbReference type="GO" id="GO:0009103">
    <property type="term" value="P:lipopolysaccharide biosynthetic process"/>
    <property type="evidence" value="ECO:0007669"/>
    <property type="project" value="UniProtKB-ARBA"/>
</dbReference>
<sequence length="517" mass="56584">MVVTAIQQSPINDEPVYVAAAVAYDQRGSLQVNPEHPPLTKILIAVGLQGADVHLDPAYKIGLKLNDQWTLGRTVLYESGNDTDRMLLWARLPSIVLTLLFGLVVFFFARDLFGDGGGLLALALFTLSPDLIAHGSVAANDVPVAGFILTTAWLLWRARNRPKLYLPLAGAAFGCALASKMSALSLFPVVLVLAGWSMWYASSAPTRRRLLHAAGAVALVGAIAVAVVWITYLVVDPSLNVVVEPRFRPSSRLKRLVLKLMPFPKPYTDGLSIQLKFEGNEYKSYLFGEISDTARWYYLPVALAVKEPLGMLGAWLVGLAAFAVHRMLRPMVPYVLLMPAVLLGVAMTGSRDLGVRYVVWLPMFMAVAAGAVVVFRRRRVAIGAMVALVAFTAFSTVRAFPYYLPYSNEAFGGPSQTYRYLGDSNVDWGQDMRRLGQYLGRTAPGEPVWLMYYGPAVPGYYGVNARNLKDVPVSDVHGLVAVSVHLLATRKDQYTALLADAEPITTIGHTIKVYRLP</sequence>
<keyword evidence="5 8" id="KW-0812">Transmembrane</keyword>
<reference evidence="10 11" key="1">
    <citation type="submission" date="2021-01" db="EMBL/GenBank/DDBJ databases">
        <title>Whole genome shotgun sequence of Catellatospora chokoriensis NBRC 107358.</title>
        <authorList>
            <person name="Komaki H."/>
            <person name="Tamura T."/>
        </authorList>
    </citation>
    <scope>NUCLEOTIDE SEQUENCE [LARGE SCALE GENOMIC DNA]</scope>
    <source>
        <strain evidence="10 11">NBRC 107358</strain>
    </source>
</reference>
<feature type="transmembrane region" description="Helical" evidence="8">
    <location>
        <begin position="382"/>
        <end position="404"/>
    </location>
</feature>
<dbReference type="Proteomes" id="UP000619293">
    <property type="component" value="Unassembled WGS sequence"/>
</dbReference>
<dbReference type="EMBL" id="BONG01000050">
    <property type="protein sequence ID" value="GIF92741.1"/>
    <property type="molecule type" value="Genomic_DNA"/>
</dbReference>
<feature type="transmembrane region" description="Helical" evidence="8">
    <location>
        <begin position="355"/>
        <end position="375"/>
    </location>
</feature>
<name>A0A8J3NUH6_9ACTN</name>
<dbReference type="Pfam" id="PF13231">
    <property type="entry name" value="PMT_2"/>
    <property type="match status" value="1"/>
</dbReference>
<evidence type="ECO:0000313" key="10">
    <source>
        <dbReference type="EMBL" id="GIF92741.1"/>
    </source>
</evidence>
<evidence type="ECO:0000256" key="7">
    <source>
        <dbReference type="ARBA" id="ARBA00023136"/>
    </source>
</evidence>
<feature type="transmembrane region" description="Helical" evidence="8">
    <location>
        <begin position="213"/>
        <end position="235"/>
    </location>
</feature>
<keyword evidence="2" id="KW-1003">Cell membrane</keyword>
<feature type="transmembrane region" description="Helical" evidence="8">
    <location>
        <begin position="185"/>
        <end position="201"/>
    </location>
</feature>
<evidence type="ECO:0000256" key="3">
    <source>
        <dbReference type="ARBA" id="ARBA00022676"/>
    </source>
</evidence>
<evidence type="ECO:0000256" key="1">
    <source>
        <dbReference type="ARBA" id="ARBA00004651"/>
    </source>
</evidence>
<comment type="subcellular location">
    <subcellularLocation>
        <location evidence="1">Cell membrane</location>
        <topology evidence="1">Multi-pass membrane protein</topology>
    </subcellularLocation>
</comment>
<dbReference type="PANTHER" id="PTHR33908">
    <property type="entry name" value="MANNOSYLTRANSFERASE YKCB-RELATED"/>
    <property type="match status" value="1"/>
</dbReference>
<evidence type="ECO:0000256" key="2">
    <source>
        <dbReference type="ARBA" id="ARBA00022475"/>
    </source>
</evidence>
<evidence type="ECO:0000256" key="5">
    <source>
        <dbReference type="ARBA" id="ARBA00022692"/>
    </source>
</evidence>
<keyword evidence="6 8" id="KW-1133">Transmembrane helix</keyword>
<evidence type="ECO:0000259" key="9">
    <source>
        <dbReference type="Pfam" id="PF13231"/>
    </source>
</evidence>
<evidence type="ECO:0000256" key="8">
    <source>
        <dbReference type="SAM" id="Phobius"/>
    </source>
</evidence>
<proteinExistence type="predicted"/>
<accession>A0A8J3NUH6</accession>
<keyword evidence="3" id="KW-0328">Glycosyltransferase</keyword>
<keyword evidence="7 8" id="KW-0472">Membrane</keyword>
<feature type="transmembrane region" description="Helical" evidence="8">
    <location>
        <begin position="88"/>
        <end position="109"/>
    </location>
</feature>
<evidence type="ECO:0000256" key="4">
    <source>
        <dbReference type="ARBA" id="ARBA00022679"/>
    </source>
</evidence>
<feature type="transmembrane region" description="Helical" evidence="8">
    <location>
        <begin position="331"/>
        <end position="349"/>
    </location>
</feature>
<evidence type="ECO:0000256" key="6">
    <source>
        <dbReference type="ARBA" id="ARBA00022989"/>
    </source>
</evidence>
<organism evidence="10 11">
    <name type="scientific">Catellatospora chokoriensis</name>
    <dbReference type="NCBI Taxonomy" id="310353"/>
    <lineage>
        <taxon>Bacteria</taxon>
        <taxon>Bacillati</taxon>
        <taxon>Actinomycetota</taxon>
        <taxon>Actinomycetes</taxon>
        <taxon>Micromonosporales</taxon>
        <taxon>Micromonosporaceae</taxon>
        <taxon>Catellatospora</taxon>
    </lineage>
</organism>
<feature type="domain" description="Glycosyltransferase RgtA/B/C/D-like" evidence="9">
    <location>
        <begin position="90"/>
        <end position="225"/>
    </location>
</feature>
<dbReference type="GO" id="GO:0005886">
    <property type="term" value="C:plasma membrane"/>
    <property type="evidence" value="ECO:0007669"/>
    <property type="project" value="UniProtKB-SubCell"/>
</dbReference>
<dbReference type="InterPro" id="IPR038731">
    <property type="entry name" value="RgtA/B/C-like"/>
</dbReference>
<dbReference type="GO" id="GO:0016763">
    <property type="term" value="F:pentosyltransferase activity"/>
    <property type="evidence" value="ECO:0007669"/>
    <property type="project" value="TreeGrafter"/>
</dbReference>
<dbReference type="AlphaFoldDB" id="A0A8J3NUH6"/>
<dbReference type="InterPro" id="IPR050297">
    <property type="entry name" value="LipidA_mod_glycosyltrf_83"/>
</dbReference>
<gene>
    <name evidence="10" type="ORF">Cch02nite_61850</name>
</gene>
<feature type="transmembrane region" description="Helical" evidence="8">
    <location>
        <begin position="296"/>
        <end position="324"/>
    </location>
</feature>
<evidence type="ECO:0000313" key="11">
    <source>
        <dbReference type="Proteomes" id="UP000619293"/>
    </source>
</evidence>
<protein>
    <submittedName>
        <fullName evidence="10">Glycosyl transferase</fullName>
    </submittedName>
</protein>
<keyword evidence="11" id="KW-1185">Reference proteome</keyword>
<dbReference type="PANTHER" id="PTHR33908:SF11">
    <property type="entry name" value="MEMBRANE PROTEIN"/>
    <property type="match status" value="1"/>
</dbReference>
<keyword evidence="4 10" id="KW-0808">Transferase</keyword>
<comment type="caution">
    <text evidence="10">The sequence shown here is derived from an EMBL/GenBank/DDBJ whole genome shotgun (WGS) entry which is preliminary data.</text>
</comment>